<dbReference type="AlphaFoldDB" id="A0A2N1PIB0"/>
<feature type="transmembrane region" description="Helical" evidence="1">
    <location>
        <begin position="31"/>
        <end position="53"/>
    </location>
</feature>
<dbReference type="InterPro" id="IPR011990">
    <property type="entry name" value="TPR-like_helical_dom_sf"/>
</dbReference>
<protein>
    <submittedName>
        <fullName evidence="2">Uncharacterized protein</fullName>
    </submittedName>
</protein>
<comment type="caution">
    <text evidence="2">The sequence shown here is derived from an EMBL/GenBank/DDBJ whole genome shotgun (WGS) entry which is preliminary data.</text>
</comment>
<evidence type="ECO:0000313" key="3">
    <source>
        <dbReference type="Proteomes" id="UP000233256"/>
    </source>
</evidence>
<dbReference type="Gene3D" id="1.25.40.10">
    <property type="entry name" value="Tetratricopeptide repeat domain"/>
    <property type="match status" value="1"/>
</dbReference>
<gene>
    <name evidence="2" type="ORF">CVV64_20405</name>
</gene>
<dbReference type="InterPro" id="IPR019734">
    <property type="entry name" value="TPR_rpt"/>
</dbReference>
<dbReference type="SUPFAM" id="SSF48452">
    <property type="entry name" value="TPR-like"/>
    <property type="match status" value="1"/>
</dbReference>
<keyword evidence="1" id="KW-1133">Transmembrane helix</keyword>
<dbReference type="SMART" id="SM00028">
    <property type="entry name" value="TPR"/>
    <property type="match status" value="2"/>
</dbReference>
<evidence type="ECO:0000313" key="2">
    <source>
        <dbReference type="EMBL" id="PKK88077.1"/>
    </source>
</evidence>
<feature type="transmembrane region" description="Helical" evidence="1">
    <location>
        <begin position="60"/>
        <end position="79"/>
    </location>
</feature>
<organism evidence="2 3">
    <name type="scientific">Candidatus Wallbacteria bacterium HGW-Wallbacteria-1</name>
    <dbReference type="NCBI Taxonomy" id="2013854"/>
    <lineage>
        <taxon>Bacteria</taxon>
        <taxon>Candidatus Walliibacteriota</taxon>
    </lineage>
</organism>
<name>A0A2N1PIB0_9BACT</name>
<accession>A0A2N1PIB0</accession>
<reference evidence="2 3" key="1">
    <citation type="journal article" date="2017" name="ISME J.">
        <title>Potential for microbial H2 and metal transformations associated with novel bacteria and archaea in deep terrestrial subsurface sediments.</title>
        <authorList>
            <person name="Hernsdorf A.W."/>
            <person name="Amano Y."/>
            <person name="Miyakawa K."/>
            <person name="Ise K."/>
            <person name="Suzuki Y."/>
            <person name="Anantharaman K."/>
            <person name="Probst A."/>
            <person name="Burstein D."/>
            <person name="Thomas B.C."/>
            <person name="Banfield J.F."/>
        </authorList>
    </citation>
    <scope>NUCLEOTIDE SEQUENCE [LARGE SCALE GENOMIC DNA]</scope>
    <source>
        <strain evidence="2">HGW-Wallbacteria-1</strain>
    </source>
</reference>
<feature type="transmembrane region" description="Helical" evidence="1">
    <location>
        <begin position="99"/>
        <end position="119"/>
    </location>
</feature>
<evidence type="ECO:0000256" key="1">
    <source>
        <dbReference type="SAM" id="Phobius"/>
    </source>
</evidence>
<keyword evidence="1" id="KW-0472">Membrane</keyword>
<keyword evidence="1" id="KW-0812">Transmembrane</keyword>
<feature type="transmembrane region" description="Helical" evidence="1">
    <location>
        <begin position="250"/>
        <end position="274"/>
    </location>
</feature>
<dbReference type="Proteomes" id="UP000233256">
    <property type="component" value="Unassembled WGS sequence"/>
</dbReference>
<dbReference type="EMBL" id="PGXC01000069">
    <property type="protein sequence ID" value="PKK88077.1"/>
    <property type="molecule type" value="Genomic_DNA"/>
</dbReference>
<sequence>MILGVILFFLHWGIGEKVADKPVLITLPDQYLGVKSGLIITLTLLALSFRILLTVQCETIIKITMATAVATLCLLYIHILNIKNYPPFWATLDKDKFEKYETCILLELFHLAVVLQHGYSSILRRILLQRTLTEDEDQYFSIVNKPLFRWRYLIRSFPLYSQQLLEKDKFDKAKKALEKSLVISGNTSLFDQAIAALMLHRDLEAQSLFQAIDPKKGFPQKRLYGELRKSVNTTPFQGDRLRTLIKRQSYLKPLAIIITITIYSVYFTFIGLMINGVLRYSHIYEQIKCWGLAETIRFHSLKSNYNKLIFSELDKVCDSTRENSDDLKILAAKQCFAEKYSKRGEYDEAIDNYRNILTILQRQPRGLWFFKADTCWSIALLQYKKKDLKEALKPQTKALEFFSKNVSQYDTDYHMACIFQIRLQLKIKEMEAARKSLLNLYETICKVNCCSPEIATYIVELLNQAEFQNDEMTLAMMERILEISDNETRYLICQYVLYYP</sequence>
<proteinExistence type="predicted"/>